<reference evidence="3" key="2">
    <citation type="submission" date="2025-08" db="UniProtKB">
        <authorList>
            <consortium name="Ensembl"/>
        </authorList>
    </citation>
    <scope>IDENTIFICATION</scope>
</reference>
<reference evidence="3" key="3">
    <citation type="submission" date="2025-09" db="UniProtKB">
        <authorList>
            <consortium name="Ensembl"/>
        </authorList>
    </citation>
    <scope>IDENTIFICATION</scope>
</reference>
<name>A0AAY5KLM5_ESOLU</name>
<dbReference type="Proteomes" id="UP000265140">
    <property type="component" value="Chromosome 2"/>
</dbReference>
<dbReference type="AlphaFoldDB" id="A0AAY5KLM5"/>
<evidence type="ECO:0000259" key="2">
    <source>
        <dbReference type="Pfam" id="PF22589"/>
    </source>
</evidence>
<accession>A0AAY5KLM5</accession>
<evidence type="ECO:0000313" key="3">
    <source>
        <dbReference type="Ensembl" id="ENSELUP00000089799.1"/>
    </source>
</evidence>
<keyword evidence="4" id="KW-1185">Reference proteome</keyword>
<dbReference type="Ensembl" id="ENSELUT00000100689.1">
    <property type="protein sequence ID" value="ENSELUP00000089799.1"/>
    <property type="gene ID" value="ENSELUG00000037821.1"/>
</dbReference>
<proteinExistence type="predicted"/>
<evidence type="ECO:0000313" key="4">
    <source>
        <dbReference type="Proteomes" id="UP000265140"/>
    </source>
</evidence>
<dbReference type="PANTHER" id="PTHR35826:SF5">
    <property type="entry name" value="GENE 45521-RELATED"/>
    <property type="match status" value="1"/>
</dbReference>
<evidence type="ECO:0000256" key="1">
    <source>
        <dbReference type="SAM" id="MobiDB-lite"/>
    </source>
</evidence>
<feature type="region of interest" description="Disordered" evidence="1">
    <location>
        <begin position="50"/>
        <end position="69"/>
    </location>
</feature>
<dbReference type="RefSeq" id="XP_019906914.1">
    <property type="nucleotide sequence ID" value="XM_020051355.3"/>
</dbReference>
<feature type="compositionally biased region" description="Low complexity" evidence="1">
    <location>
        <begin position="59"/>
        <end position="69"/>
    </location>
</feature>
<feature type="domain" description="Sperm microtubule inner protein 1 C-terminal" evidence="2">
    <location>
        <begin position="65"/>
        <end position="178"/>
    </location>
</feature>
<dbReference type="InterPro" id="IPR054323">
    <property type="entry name" value="SPMIP1_C"/>
</dbReference>
<dbReference type="GeneID" id="105013302"/>
<dbReference type="GeneTree" id="ENSGT00390000003224"/>
<dbReference type="Pfam" id="PF22589">
    <property type="entry name" value="SPMIP1"/>
    <property type="match status" value="1"/>
</dbReference>
<reference evidence="3 4" key="1">
    <citation type="submission" date="2020-02" db="EMBL/GenBank/DDBJ databases">
        <title>Esox lucius (northern pike) genome, fEsoLuc1, primary haplotype.</title>
        <authorList>
            <person name="Myers G."/>
            <person name="Karagic N."/>
            <person name="Meyer A."/>
            <person name="Pippel M."/>
            <person name="Reichard M."/>
            <person name="Winkler S."/>
            <person name="Tracey A."/>
            <person name="Sims Y."/>
            <person name="Howe K."/>
            <person name="Rhie A."/>
            <person name="Formenti G."/>
            <person name="Durbin R."/>
            <person name="Fedrigo O."/>
            <person name="Jarvis E.D."/>
        </authorList>
    </citation>
    <scope>NUCLEOTIDE SEQUENCE [LARGE SCALE GENOMIC DNA]</scope>
</reference>
<sequence>MKNLLTTQNQNCYREQIEKECYARLAWKNRYGQDYPTCFVSRRAKEPLPKLSQITAQNSTTKASTTKASLPPVLSTLEKREAAGPQDRSFREVPLMRPVTPQTQETLYQGFSKEGKGRSRYLHARTRKAPEEKFDYPLLSSWDYGWRLGDSGREYRSPANGRSGVVKNAFYARNGIFNCTSESDRLG</sequence>
<dbReference type="PANTHER" id="PTHR35826">
    <property type="entry name" value="PROTEIN ATP6V1FNB-LIKE"/>
    <property type="match status" value="1"/>
</dbReference>
<organism evidence="3 4">
    <name type="scientific">Esox lucius</name>
    <name type="common">Northern pike</name>
    <dbReference type="NCBI Taxonomy" id="8010"/>
    <lineage>
        <taxon>Eukaryota</taxon>
        <taxon>Metazoa</taxon>
        <taxon>Chordata</taxon>
        <taxon>Craniata</taxon>
        <taxon>Vertebrata</taxon>
        <taxon>Euteleostomi</taxon>
        <taxon>Actinopterygii</taxon>
        <taxon>Neopterygii</taxon>
        <taxon>Teleostei</taxon>
        <taxon>Protacanthopterygii</taxon>
        <taxon>Esociformes</taxon>
        <taxon>Esocidae</taxon>
        <taxon>Esox</taxon>
    </lineage>
</organism>
<protein>
    <recommendedName>
        <fullName evidence="2">Sperm microtubule inner protein 1 C-terminal domain-containing protein</fullName>
    </recommendedName>
</protein>